<keyword evidence="1" id="KW-0378">Hydrolase</keyword>
<evidence type="ECO:0000256" key="3">
    <source>
        <dbReference type="SAM" id="MobiDB-lite"/>
    </source>
</evidence>
<dbReference type="EMBL" id="LT629772">
    <property type="protein sequence ID" value="SDS85691.1"/>
    <property type="molecule type" value="Genomic_DNA"/>
</dbReference>
<dbReference type="SUPFAM" id="SSF63817">
    <property type="entry name" value="Sortase"/>
    <property type="match status" value="1"/>
</dbReference>
<evidence type="ECO:0000256" key="1">
    <source>
        <dbReference type="ARBA" id="ARBA00022801"/>
    </source>
</evidence>
<feature type="active site" description="Proton donor/acceptor" evidence="2">
    <location>
        <position position="120"/>
    </location>
</feature>
<evidence type="ECO:0000313" key="4">
    <source>
        <dbReference type="EMBL" id="SDS85691.1"/>
    </source>
</evidence>
<dbReference type="NCBIfam" id="TIGR01076">
    <property type="entry name" value="sortase_fam"/>
    <property type="match status" value="1"/>
</dbReference>
<accession>A0A1H1VMR4</accession>
<organism evidence="4 5">
    <name type="scientific">Microlunatus soli</name>
    <dbReference type="NCBI Taxonomy" id="630515"/>
    <lineage>
        <taxon>Bacteria</taxon>
        <taxon>Bacillati</taxon>
        <taxon>Actinomycetota</taxon>
        <taxon>Actinomycetes</taxon>
        <taxon>Propionibacteriales</taxon>
        <taxon>Propionibacteriaceae</taxon>
        <taxon>Microlunatus</taxon>
    </lineage>
</organism>
<feature type="active site" description="Acyl-thioester intermediate" evidence="2">
    <location>
        <position position="191"/>
    </location>
</feature>
<evidence type="ECO:0000256" key="2">
    <source>
        <dbReference type="PIRSR" id="PIRSR605754-1"/>
    </source>
</evidence>
<dbReference type="AlphaFoldDB" id="A0A1H1VMR4"/>
<dbReference type="InterPro" id="IPR042003">
    <property type="entry name" value="Sortase_E"/>
</dbReference>
<sequence>MLTVIGVLLLVLGVGCFGYVGYQLFGTNAASHRSYQSERDRLKQQWQVGDSDGEDSDAVDRTPATTIGGNAIALLSIPAIGVTEVPVLEGTDDEVLARGIGHYTKTADPGQIGNFAVAGHRITHGEPFAKLLDLTTGDRVIVETRSAIYIYRIDTSPRKLTVNDTEGWVLDPVPGKPGTEPTERLITLTTCQDLFHSPDRSVGFGTLLKTTQKSGHR</sequence>
<keyword evidence="5" id="KW-1185">Reference proteome</keyword>
<gene>
    <name evidence="4" type="ORF">SAMN04489812_3265</name>
</gene>
<dbReference type="CDD" id="cd05830">
    <property type="entry name" value="Sortase_E"/>
    <property type="match status" value="1"/>
</dbReference>
<dbReference type="GO" id="GO:0016787">
    <property type="term" value="F:hydrolase activity"/>
    <property type="evidence" value="ECO:0007669"/>
    <property type="project" value="UniProtKB-KW"/>
</dbReference>
<dbReference type="Pfam" id="PF04203">
    <property type="entry name" value="Sortase"/>
    <property type="match status" value="1"/>
</dbReference>
<dbReference type="STRING" id="630515.SAMN04489812_3265"/>
<dbReference type="InterPro" id="IPR005754">
    <property type="entry name" value="Sortase"/>
</dbReference>
<name>A0A1H1VMR4_9ACTN</name>
<protein>
    <submittedName>
        <fullName evidence="4">Sortase A</fullName>
    </submittedName>
</protein>
<dbReference type="Proteomes" id="UP000199103">
    <property type="component" value="Chromosome I"/>
</dbReference>
<reference evidence="4 5" key="1">
    <citation type="submission" date="2016-10" db="EMBL/GenBank/DDBJ databases">
        <authorList>
            <person name="de Groot N.N."/>
        </authorList>
    </citation>
    <scope>NUCLEOTIDE SEQUENCE [LARGE SCALE GENOMIC DNA]</scope>
    <source>
        <strain evidence="4 5">DSM 21800</strain>
    </source>
</reference>
<dbReference type="InterPro" id="IPR053465">
    <property type="entry name" value="Sortase_Class_E"/>
</dbReference>
<dbReference type="NCBIfam" id="NF033747">
    <property type="entry name" value="class_E_sortase"/>
    <property type="match status" value="1"/>
</dbReference>
<evidence type="ECO:0000313" key="5">
    <source>
        <dbReference type="Proteomes" id="UP000199103"/>
    </source>
</evidence>
<dbReference type="Gene3D" id="2.40.260.10">
    <property type="entry name" value="Sortase"/>
    <property type="match status" value="1"/>
</dbReference>
<feature type="region of interest" description="Disordered" evidence="3">
    <location>
        <begin position="41"/>
        <end position="60"/>
    </location>
</feature>
<dbReference type="InterPro" id="IPR023365">
    <property type="entry name" value="Sortase_dom-sf"/>
</dbReference>
<proteinExistence type="predicted"/>